<evidence type="ECO:0000313" key="2">
    <source>
        <dbReference type="Proteomes" id="UP001060215"/>
    </source>
</evidence>
<comment type="caution">
    <text evidence="1">The sequence shown here is derived from an EMBL/GenBank/DDBJ whole genome shotgun (WGS) entry which is preliminary data.</text>
</comment>
<dbReference type="Proteomes" id="UP001060215">
    <property type="component" value="Chromosome 4"/>
</dbReference>
<proteinExistence type="predicted"/>
<keyword evidence="1" id="KW-0269">Exonuclease</keyword>
<organism evidence="1 2">
    <name type="scientific">Camellia lanceoleosa</name>
    <dbReference type="NCBI Taxonomy" id="1840588"/>
    <lineage>
        <taxon>Eukaryota</taxon>
        <taxon>Viridiplantae</taxon>
        <taxon>Streptophyta</taxon>
        <taxon>Embryophyta</taxon>
        <taxon>Tracheophyta</taxon>
        <taxon>Spermatophyta</taxon>
        <taxon>Magnoliopsida</taxon>
        <taxon>eudicotyledons</taxon>
        <taxon>Gunneridae</taxon>
        <taxon>Pentapetalae</taxon>
        <taxon>asterids</taxon>
        <taxon>Ericales</taxon>
        <taxon>Theaceae</taxon>
        <taxon>Camellia</taxon>
    </lineage>
</organism>
<evidence type="ECO:0000313" key="1">
    <source>
        <dbReference type="EMBL" id="KAI8015536.1"/>
    </source>
</evidence>
<reference evidence="1 2" key="1">
    <citation type="journal article" date="2022" name="Plant J.">
        <title>Chromosome-level genome of Camellia lanceoleosa provides a valuable resource for understanding genome evolution and self-incompatibility.</title>
        <authorList>
            <person name="Gong W."/>
            <person name="Xiao S."/>
            <person name="Wang L."/>
            <person name="Liao Z."/>
            <person name="Chang Y."/>
            <person name="Mo W."/>
            <person name="Hu G."/>
            <person name="Li W."/>
            <person name="Zhao G."/>
            <person name="Zhu H."/>
            <person name="Hu X."/>
            <person name="Ji K."/>
            <person name="Xiang X."/>
            <person name="Song Q."/>
            <person name="Yuan D."/>
            <person name="Jin S."/>
            <person name="Zhang L."/>
        </authorList>
    </citation>
    <scope>NUCLEOTIDE SEQUENCE [LARGE SCALE GENOMIC DNA]</scope>
    <source>
        <strain evidence="1">SQ_2022a</strain>
    </source>
</reference>
<name>A0ACC0HUA5_9ERIC</name>
<protein>
    <submittedName>
        <fullName evidence="1">5'-3' exonuclease</fullName>
    </submittedName>
</protein>
<keyword evidence="1" id="KW-0540">Nuclease</keyword>
<keyword evidence="2" id="KW-1185">Reference proteome</keyword>
<sequence>MVDMFEAAVLASQVRINPHPLTSTTTVTAPSLSLLTSNLRTTNTTKPWKFRAAVAVFSSPSSGSLNQTVGGQPSNENSVSNGEPNESQWKKKKRRVFFLDVNPLCYNGSTPSLHSFAHWISLFFSRVSLTDPVIAVIDGERGNEYRRQLLPSYKAHRKKFSRQNSVSQRFSKGPVWRSHRVVIDVLKKLNVPVVKIEDHEADDVVATLVDEVLQRGYRVVVASPDKDFKQLISEDVQIVMPMLELDRWSFYTLKHYIAQYNCDPSSDLSLSLTVLDGTHLRSIDLSLPETNSSVTGSQLLELTESRVSVSLFGLSLPQNLKSSALNRLNIIDDVSFRPTELERDQALSMFKDYLTAIADELKEEPLVVAILDGKTLRLFLEDEDDFAMLAENLFTNLDINDKGKINKNEIRNALGHMGVDLGIPPFSEFPLLNDILQRHGADGEEELGQAQFAQLLQAVLQELTDALTEKHVVVIQNIKIINGSKLRKLLASEEKLNAVIEKMLQQEKNSERDAKKSTGIIRSFLEENEKELGLPSSEAGDSVVLLYDAVFTDVGNTKSAAGSKKDDFQLLITQQIASANYSFEQDPRCIMGDEVDGVPGIQHVVPGFGRKTALKLLKKHGSLENLLNAAAVRTVGRQYAQDALTKYADYLRRNYEVLSLKRDVNVRLQEEWLSDRETCNDLVTLSNFLKLLGEPRS</sequence>
<gene>
    <name evidence="1" type="ORF">LOK49_LG05G02035</name>
</gene>
<dbReference type="EMBL" id="CM045761">
    <property type="protein sequence ID" value="KAI8015536.1"/>
    <property type="molecule type" value="Genomic_DNA"/>
</dbReference>
<accession>A0ACC0HUA5</accession>
<keyword evidence="1" id="KW-0378">Hydrolase</keyword>